<dbReference type="SUPFAM" id="SSF52009">
    <property type="entry name" value="Phosphohistidine domain"/>
    <property type="match status" value="1"/>
</dbReference>
<organism evidence="3 4">
    <name type="scientific">Dictyobacter aurantiacus</name>
    <dbReference type="NCBI Taxonomy" id="1936993"/>
    <lineage>
        <taxon>Bacteria</taxon>
        <taxon>Bacillati</taxon>
        <taxon>Chloroflexota</taxon>
        <taxon>Ktedonobacteria</taxon>
        <taxon>Ktedonobacterales</taxon>
        <taxon>Dictyobacteraceae</taxon>
        <taxon>Dictyobacter</taxon>
    </lineage>
</organism>
<gene>
    <name evidence="3" type="ORF">KDAU_66710</name>
</gene>
<comment type="caution">
    <text evidence="3">The sequence shown here is derived from an EMBL/GenBank/DDBJ whole genome shotgun (WGS) entry which is preliminary data.</text>
</comment>
<sequence>MRPPQHEQKDQQHPSSPDYVLPLSALNRDMLALVGGKAANLGELTSAQLLVPPGFCVTTIAYAQVAEETDLHNVLDHYPAGEDGETARLANMAQAARTRLLAAIMPKEIADAIIAAYNVLGAGEPIPVAVRSSATAEDLPFASFAGQQDTYLNIVGSDAVLDAVLRCWASLWTDRAVRYRESLGLDQRTTRLAVVVQRMVQSEVAGVLFTANPVTGKRHQAVIDANPGLGEAVVSGATNPDHFVVNTATGEIIERRPGDKRVIISAAAGGGTLRRESPDGHKEACLTDDQIHALAALGEKVEAYYGAPQDIEWAIDHSGTFWLTQSRPITTLYPLPANAPTSDDVLRVYFSFNVFQGVNRPFTPAGASLFHLIGSGIAAGMGYPQPDPLAGPPVVLDAGQRLYLDVTHLLRNTIGRRLLIGAASFGEARSAPLFKQVTSDPRLALIPTKHWHLIRALASALKKTRAPLYALQALFWPKAAVKRVQQTAERVRATNFITPGLTSEERLRGVERFVGNFVKIIGGLAPVLPIGLGSQAMAGKLLGDLAKPEERQVVLRGLPHNPTTEMDLELWHLAQRLTDSPDIVERMHESTPEHLAQAYRAGSLPPQLQQGLAAFLARYGHRGVAEIDLGLPRWSEDPTHILGALSNYLHLEDVNLAPDVQFQRGAQEAKSMLAELVQRARSKGWLRSRLVHFFLSRTRELVGLREMPKFTIILMMARIRELLWSIGEELEQDGRLEAAEDVFFLTLPEIHSALAGQDMHDVVRDHRSAYDVELRRRHIPRVLLSDGTEPGALVTDEADEAAGILRGTPASPGRVTAKARVILDPTGAHLAPGEILVAPSTDPGWTPLFLTAGGLVMEMGGAISHGAVVAREYGIPAVVGVAGATERITTGQWITVDGAAGKITIEEPAEAPAAD</sequence>
<dbReference type="InterPro" id="IPR002192">
    <property type="entry name" value="PPDK_AMP/ATP-bd"/>
</dbReference>
<dbReference type="RefSeq" id="WP_126601738.1">
    <property type="nucleotide sequence ID" value="NZ_BIFQ01000002.1"/>
</dbReference>
<protein>
    <submittedName>
        <fullName evidence="3">Phosphoenolpyruvate synthase</fullName>
    </submittedName>
</protein>
<dbReference type="InterPro" id="IPR008279">
    <property type="entry name" value="PEP-util_enz_mobile_dom"/>
</dbReference>
<dbReference type="AlphaFoldDB" id="A0A401ZR93"/>
<dbReference type="InterPro" id="IPR051549">
    <property type="entry name" value="PEP_Utilizing_Enz"/>
</dbReference>
<dbReference type="GO" id="GO:0005524">
    <property type="term" value="F:ATP binding"/>
    <property type="evidence" value="ECO:0007669"/>
    <property type="project" value="InterPro"/>
</dbReference>
<feature type="domain" description="PEP-utilising enzyme mobile" evidence="1">
    <location>
        <begin position="831"/>
        <end position="901"/>
    </location>
</feature>
<accession>A0A401ZR93</accession>
<dbReference type="Pfam" id="PF01326">
    <property type="entry name" value="PPDK_N"/>
    <property type="match status" value="1"/>
</dbReference>
<proteinExistence type="predicted"/>
<evidence type="ECO:0000259" key="2">
    <source>
        <dbReference type="Pfam" id="PF01326"/>
    </source>
</evidence>
<dbReference type="SUPFAM" id="SSF56059">
    <property type="entry name" value="Glutathione synthetase ATP-binding domain-like"/>
    <property type="match status" value="1"/>
</dbReference>
<keyword evidence="3" id="KW-0670">Pyruvate</keyword>
<dbReference type="InterPro" id="IPR036637">
    <property type="entry name" value="Phosphohistidine_dom_sf"/>
</dbReference>
<dbReference type="Pfam" id="PF00391">
    <property type="entry name" value="PEP-utilizers"/>
    <property type="match status" value="1"/>
</dbReference>
<dbReference type="Gene3D" id="3.50.30.10">
    <property type="entry name" value="Phosphohistidine domain"/>
    <property type="match status" value="1"/>
</dbReference>
<feature type="domain" description="Pyruvate phosphate dikinase AMP/ATP-binding" evidence="2">
    <location>
        <begin position="32"/>
        <end position="332"/>
    </location>
</feature>
<dbReference type="Proteomes" id="UP000287224">
    <property type="component" value="Unassembled WGS sequence"/>
</dbReference>
<dbReference type="PANTHER" id="PTHR43615:SF1">
    <property type="entry name" value="PPDK_N DOMAIN-CONTAINING PROTEIN"/>
    <property type="match status" value="1"/>
</dbReference>
<reference evidence="4" key="1">
    <citation type="submission" date="2018-12" db="EMBL/GenBank/DDBJ databases">
        <title>Tengunoibacter tsumagoiensis gen. nov., sp. nov., Dictyobacter kobayashii sp. nov., D. alpinus sp. nov., and D. joshuensis sp. nov. and description of Dictyobacteraceae fam. nov. within the order Ktedonobacterales isolated from Tengu-no-mugimeshi.</title>
        <authorList>
            <person name="Wang C.M."/>
            <person name="Zheng Y."/>
            <person name="Sakai Y."/>
            <person name="Toyoda A."/>
            <person name="Minakuchi Y."/>
            <person name="Abe K."/>
            <person name="Yokota A."/>
            <person name="Yabe S."/>
        </authorList>
    </citation>
    <scope>NUCLEOTIDE SEQUENCE [LARGE SCALE GENOMIC DNA]</scope>
    <source>
        <strain evidence="4">S-27</strain>
    </source>
</reference>
<dbReference type="PANTHER" id="PTHR43615">
    <property type="entry name" value="PHOSPHOENOLPYRUVATE SYNTHASE-RELATED"/>
    <property type="match status" value="1"/>
</dbReference>
<evidence type="ECO:0000313" key="3">
    <source>
        <dbReference type="EMBL" id="GCE09342.1"/>
    </source>
</evidence>
<keyword evidence="4" id="KW-1185">Reference proteome</keyword>
<name>A0A401ZR93_9CHLR</name>
<dbReference type="EMBL" id="BIFQ01000002">
    <property type="protein sequence ID" value="GCE09342.1"/>
    <property type="molecule type" value="Genomic_DNA"/>
</dbReference>
<evidence type="ECO:0000259" key="1">
    <source>
        <dbReference type="Pfam" id="PF00391"/>
    </source>
</evidence>
<dbReference type="OrthoDB" id="9765468at2"/>
<dbReference type="InterPro" id="IPR013815">
    <property type="entry name" value="ATP_grasp_subdomain_1"/>
</dbReference>
<dbReference type="Gene3D" id="3.30.1490.20">
    <property type="entry name" value="ATP-grasp fold, A domain"/>
    <property type="match status" value="1"/>
</dbReference>
<dbReference type="GO" id="GO:0016301">
    <property type="term" value="F:kinase activity"/>
    <property type="evidence" value="ECO:0007669"/>
    <property type="project" value="InterPro"/>
</dbReference>
<evidence type="ECO:0000313" key="4">
    <source>
        <dbReference type="Proteomes" id="UP000287224"/>
    </source>
</evidence>
<dbReference type="Gene3D" id="3.30.470.20">
    <property type="entry name" value="ATP-grasp fold, B domain"/>
    <property type="match status" value="1"/>
</dbReference>